<keyword evidence="3" id="KW-1185">Reference proteome</keyword>
<dbReference type="Proteomes" id="UP000269945">
    <property type="component" value="Unassembled WGS sequence"/>
</dbReference>
<feature type="region of interest" description="Disordered" evidence="1">
    <location>
        <begin position="45"/>
        <end position="78"/>
    </location>
</feature>
<gene>
    <name evidence="2" type="ORF">BN2614_LOCUS1</name>
</gene>
<dbReference type="EMBL" id="CYRY02013747">
    <property type="protein sequence ID" value="VCW84236.1"/>
    <property type="molecule type" value="Genomic_DNA"/>
</dbReference>
<evidence type="ECO:0000256" key="1">
    <source>
        <dbReference type="SAM" id="MobiDB-lite"/>
    </source>
</evidence>
<name>A0A9X9LS01_GULGU</name>
<comment type="caution">
    <text evidence="2">The sequence shown here is derived from an EMBL/GenBank/DDBJ whole genome shotgun (WGS) entry which is preliminary data.</text>
</comment>
<evidence type="ECO:0000313" key="3">
    <source>
        <dbReference type="Proteomes" id="UP000269945"/>
    </source>
</evidence>
<protein>
    <submittedName>
        <fullName evidence="2">Uncharacterized protein</fullName>
    </submittedName>
</protein>
<reference evidence="2 3" key="1">
    <citation type="submission" date="2018-10" db="EMBL/GenBank/DDBJ databases">
        <authorList>
            <person name="Ekblom R."/>
            <person name="Jareborg N."/>
        </authorList>
    </citation>
    <scope>NUCLEOTIDE SEQUENCE [LARGE SCALE GENOMIC DNA]</scope>
    <source>
        <tissue evidence="2">Muscle</tissue>
    </source>
</reference>
<dbReference type="AlphaFoldDB" id="A0A9X9LS01"/>
<sequence length="184" mass="19209">MASLSLRPWVEWPQGSKPVLPLGRGCGVGGPGRWPWPGRAQQVLPGPWGAGATSSSTHGPLGLGSELARPSLPTLPRPLGKPGLQPLCEGARRYPLVLGLLLGLCQRGRGPARLTSSSLTLLLRPFPAEFRLGSGLSSCPLLHRPLPACSPGEAPTLPSIRRWPRGQGRDGGWGVVTGPLAAVL</sequence>
<proteinExistence type="predicted"/>
<evidence type="ECO:0000313" key="2">
    <source>
        <dbReference type="EMBL" id="VCW84236.1"/>
    </source>
</evidence>
<organism evidence="2 3">
    <name type="scientific">Gulo gulo</name>
    <name type="common">Wolverine</name>
    <name type="synonym">Gluton</name>
    <dbReference type="NCBI Taxonomy" id="48420"/>
    <lineage>
        <taxon>Eukaryota</taxon>
        <taxon>Metazoa</taxon>
        <taxon>Chordata</taxon>
        <taxon>Craniata</taxon>
        <taxon>Vertebrata</taxon>
        <taxon>Euteleostomi</taxon>
        <taxon>Mammalia</taxon>
        <taxon>Eutheria</taxon>
        <taxon>Laurasiatheria</taxon>
        <taxon>Carnivora</taxon>
        <taxon>Caniformia</taxon>
        <taxon>Musteloidea</taxon>
        <taxon>Mustelidae</taxon>
        <taxon>Guloninae</taxon>
        <taxon>Gulo</taxon>
    </lineage>
</organism>
<accession>A0A9X9LS01</accession>